<dbReference type="InterPro" id="IPR027417">
    <property type="entry name" value="P-loop_NTPase"/>
</dbReference>
<dbReference type="SUPFAM" id="SSF52540">
    <property type="entry name" value="P-loop containing nucleoside triphosphate hydrolases"/>
    <property type="match status" value="1"/>
</dbReference>
<evidence type="ECO:0000259" key="5">
    <source>
        <dbReference type="PROSITE" id="PS50893"/>
    </source>
</evidence>
<comment type="similarity">
    <text evidence="1">Belongs to the ABC transporter superfamily.</text>
</comment>
<comment type="caution">
    <text evidence="6">The sequence shown here is derived from an EMBL/GenBank/DDBJ whole genome shotgun (WGS) entry which is preliminary data.</text>
</comment>
<keyword evidence="2" id="KW-0813">Transport</keyword>
<sequence length="364" mass="38160">MANEALLRLERVSKRFDGGVVGMDDISLDIAEGEFLSLLGPSGCGKTTTLRVIAGFDTPTAGRLRIDGRDITALRPFARPVNTVFQDYALFPHMNVAENVGFGLSLRPIAGTERARRVAEALAMVGLSDKAGQRVQALSGGQRQRVALARALVCQPRLLLLDEPLSALDANLREQMQLELKRLQRELGTTFVMVTHDQTEALSISDRIVVMNRGRIEQVASPATLYDGPATRFVASFIGAMNLLPARIGATGDAGATVAAGGMTFQVPLAGRAGVMPLSDMLVGIRPEDVVLAPGEGPSGAASGIVEGTSFQGRSLRVHLRLACGPALMADVARGAFPASVGPGDRLSVSVRAGAACALLPADG</sequence>
<dbReference type="PANTHER" id="PTHR42781">
    <property type="entry name" value="SPERMIDINE/PUTRESCINE IMPORT ATP-BINDING PROTEIN POTA"/>
    <property type="match status" value="1"/>
</dbReference>
<dbReference type="GO" id="GO:0005524">
    <property type="term" value="F:ATP binding"/>
    <property type="evidence" value="ECO:0007669"/>
    <property type="project" value="UniProtKB-KW"/>
</dbReference>
<organism evidence="6 7">
    <name type="scientific">Ancylobacter tetraedralis</name>
    <dbReference type="NCBI Taxonomy" id="217068"/>
    <lineage>
        <taxon>Bacteria</taxon>
        <taxon>Pseudomonadati</taxon>
        <taxon>Pseudomonadota</taxon>
        <taxon>Alphaproteobacteria</taxon>
        <taxon>Hyphomicrobiales</taxon>
        <taxon>Xanthobacteraceae</taxon>
        <taxon>Ancylobacter</taxon>
    </lineage>
</organism>
<dbReference type="AlphaFoldDB" id="A0A839ZD60"/>
<dbReference type="InterPro" id="IPR013611">
    <property type="entry name" value="Transp-assoc_OB_typ2"/>
</dbReference>
<dbReference type="GO" id="GO:0015847">
    <property type="term" value="P:putrescine transport"/>
    <property type="evidence" value="ECO:0007669"/>
    <property type="project" value="UniProtKB-ARBA"/>
</dbReference>
<dbReference type="EMBL" id="JACICD010000006">
    <property type="protein sequence ID" value="MBB3772679.1"/>
    <property type="molecule type" value="Genomic_DNA"/>
</dbReference>
<dbReference type="GO" id="GO:0022857">
    <property type="term" value="F:transmembrane transporter activity"/>
    <property type="evidence" value="ECO:0007669"/>
    <property type="project" value="InterPro"/>
</dbReference>
<gene>
    <name evidence="6" type="ORF">FHS55_003300</name>
</gene>
<name>A0A839ZD60_9HYPH</name>
<reference evidence="6 7" key="1">
    <citation type="submission" date="2020-08" db="EMBL/GenBank/DDBJ databases">
        <title>Genomic Encyclopedia of Type Strains, Phase IV (KMG-IV): sequencing the most valuable type-strain genomes for metagenomic binning, comparative biology and taxonomic classification.</title>
        <authorList>
            <person name="Goeker M."/>
        </authorList>
    </citation>
    <scope>NUCLEOTIDE SEQUENCE [LARGE SCALE GENOMIC DNA]</scope>
    <source>
        <strain evidence="6 7">DSM 5895</strain>
    </source>
</reference>
<dbReference type="InterPro" id="IPR003439">
    <property type="entry name" value="ABC_transporter-like_ATP-bd"/>
</dbReference>
<dbReference type="SUPFAM" id="SSF50331">
    <property type="entry name" value="MOP-like"/>
    <property type="match status" value="1"/>
</dbReference>
<dbReference type="RefSeq" id="WP_183190836.1">
    <property type="nucleotide sequence ID" value="NZ_JACICD010000006.1"/>
</dbReference>
<dbReference type="InterPro" id="IPR017871">
    <property type="entry name" value="ABC_transporter-like_CS"/>
</dbReference>
<dbReference type="Pfam" id="PF00005">
    <property type="entry name" value="ABC_tran"/>
    <property type="match status" value="1"/>
</dbReference>
<evidence type="ECO:0000256" key="2">
    <source>
        <dbReference type="ARBA" id="ARBA00022448"/>
    </source>
</evidence>
<dbReference type="InterPro" id="IPR050093">
    <property type="entry name" value="ABC_SmlMolc_Importer"/>
</dbReference>
<dbReference type="GO" id="GO:0016887">
    <property type="term" value="F:ATP hydrolysis activity"/>
    <property type="evidence" value="ECO:0007669"/>
    <property type="project" value="InterPro"/>
</dbReference>
<feature type="domain" description="ABC transporter" evidence="5">
    <location>
        <begin position="7"/>
        <end position="238"/>
    </location>
</feature>
<dbReference type="Proteomes" id="UP000533469">
    <property type="component" value="Unassembled WGS sequence"/>
</dbReference>
<evidence type="ECO:0000256" key="4">
    <source>
        <dbReference type="ARBA" id="ARBA00022840"/>
    </source>
</evidence>
<accession>A0A839ZD60</accession>
<protein>
    <submittedName>
        <fullName evidence="6">Spermidine/putrescine transport system ATP-binding protein</fullName>
    </submittedName>
</protein>
<dbReference type="Gene3D" id="3.40.50.300">
    <property type="entry name" value="P-loop containing nucleotide triphosphate hydrolases"/>
    <property type="match status" value="1"/>
</dbReference>
<proteinExistence type="inferred from homology"/>
<evidence type="ECO:0000313" key="6">
    <source>
        <dbReference type="EMBL" id="MBB3772679.1"/>
    </source>
</evidence>
<evidence type="ECO:0000313" key="7">
    <source>
        <dbReference type="Proteomes" id="UP000533469"/>
    </source>
</evidence>
<dbReference type="Gene3D" id="2.40.50.100">
    <property type="match status" value="1"/>
</dbReference>
<dbReference type="FunFam" id="3.40.50.300:FF:000133">
    <property type="entry name" value="Spermidine/putrescine import ATP-binding protein PotA"/>
    <property type="match status" value="1"/>
</dbReference>
<evidence type="ECO:0000256" key="1">
    <source>
        <dbReference type="ARBA" id="ARBA00005417"/>
    </source>
</evidence>
<keyword evidence="4 6" id="KW-0067">ATP-binding</keyword>
<dbReference type="Pfam" id="PF08402">
    <property type="entry name" value="TOBE_2"/>
    <property type="match status" value="1"/>
</dbReference>
<dbReference type="PANTHER" id="PTHR42781:SF4">
    <property type="entry name" value="SPERMIDINE_PUTRESCINE IMPORT ATP-BINDING PROTEIN POTA"/>
    <property type="match status" value="1"/>
</dbReference>
<evidence type="ECO:0000256" key="3">
    <source>
        <dbReference type="ARBA" id="ARBA00022741"/>
    </source>
</evidence>
<dbReference type="SMART" id="SM00382">
    <property type="entry name" value="AAA"/>
    <property type="match status" value="1"/>
</dbReference>
<keyword evidence="7" id="KW-1185">Reference proteome</keyword>
<keyword evidence="3" id="KW-0547">Nucleotide-binding</keyword>
<dbReference type="PROSITE" id="PS00211">
    <property type="entry name" value="ABC_TRANSPORTER_1"/>
    <property type="match status" value="1"/>
</dbReference>
<dbReference type="GO" id="GO:0043190">
    <property type="term" value="C:ATP-binding cassette (ABC) transporter complex"/>
    <property type="evidence" value="ECO:0007669"/>
    <property type="project" value="InterPro"/>
</dbReference>
<dbReference type="InterPro" id="IPR003593">
    <property type="entry name" value="AAA+_ATPase"/>
</dbReference>
<dbReference type="PROSITE" id="PS50893">
    <property type="entry name" value="ABC_TRANSPORTER_2"/>
    <property type="match status" value="1"/>
</dbReference>
<dbReference type="InterPro" id="IPR008995">
    <property type="entry name" value="Mo/tungstate-bd_C_term_dom"/>
</dbReference>